<dbReference type="RefSeq" id="WP_172324783.1">
    <property type="nucleotide sequence ID" value="NZ_CASQWE010000002.1"/>
</dbReference>
<comment type="caution">
    <text evidence="1">The sequence shown here is derived from an EMBL/GenBank/DDBJ whole genome shotgun (WGS) entry which is preliminary data.</text>
</comment>
<dbReference type="Gene3D" id="3.40.50.10400">
    <property type="entry name" value="Hypothetical protein PA1492"/>
    <property type="match status" value="1"/>
</dbReference>
<evidence type="ECO:0000313" key="2">
    <source>
        <dbReference type="Proteomes" id="UP001193734"/>
    </source>
</evidence>
<dbReference type="InterPro" id="IPR025518">
    <property type="entry name" value="DUF4406"/>
</dbReference>
<accession>A0ABX2AX27</accession>
<keyword evidence="2" id="KW-1185">Reference proteome</keyword>
<name>A0ABX2AX27_9BACT</name>
<gene>
    <name evidence="1" type="ORF">HPS55_06575</name>
</gene>
<dbReference type="Proteomes" id="UP001193734">
    <property type="component" value="Unassembled WGS sequence"/>
</dbReference>
<reference evidence="1 2" key="1">
    <citation type="submission" date="2020-05" db="EMBL/GenBank/DDBJ databases">
        <title>Distinct polysaccharide utilization as determinants for interspecies competition between intestinal Prevotella spp.</title>
        <authorList>
            <person name="Galvez E.J.C."/>
            <person name="Iljazovic A."/>
            <person name="Strowig T."/>
        </authorList>
    </citation>
    <scope>NUCLEOTIDE SEQUENCE [LARGE SCALE GENOMIC DNA]</scope>
    <source>
        <strain evidence="1 2">PROD</strain>
    </source>
</reference>
<dbReference type="GeneID" id="82157428"/>
<dbReference type="SUPFAM" id="SSF52309">
    <property type="entry name" value="N-(deoxy)ribosyltransferase-like"/>
    <property type="match status" value="1"/>
</dbReference>
<proteinExistence type="predicted"/>
<sequence>MSKKKDKKKQSITVHGYCFKCDVREFYKPVSGGDPIREALDRLAGLKKLREQNAPKCYISGAIAHHDLVERMDTFDRAAAVLEKAGYEPVNPFHNGVPQSEHWTKHMRRDIGLLVRCDYIYMLKGWELSKGAKLELDVASSCGIKVLFEH</sequence>
<evidence type="ECO:0000313" key="1">
    <source>
        <dbReference type="EMBL" id="NPE13993.1"/>
    </source>
</evidence>
<dbReference type="Pfam" id="PF14359">
    <property type="entry name" value="DUF4406"/>
    <property type="match status" value="1"/>
</dbReference>
<organism evidence="1 2">
    <name type="scientific">Xylanibacter rodentium</name>
    <dbReference type="NCBI Taxonomy" id="2736289"/>
    <lineage>
        <taxon>Bacteria</taxon>
        <taxon>Pseudomonadati</taxon>
        <taxon>Bacteroidota</taxon>
        <taxon>Bacteroidia</taxon>
        <taxon>Bacteroidales</taxon>
        <taxon>Prevotellaceae</taxon>
        <taxon>Xylanibacter</taxon>
    </lineage>
</organism>
<protein>
    <submittedName>
        <fullName evidence="1">DUF4406 domain-containing protein</fullName>
    </submittedName>
</protein>
<dbReference type="EMBL" id="JABKKE010000009">
    <property type="protein sequence ID" value="NPE13993.1"/>
    <property type="molecule type" value="Genomic_DNA"/>
</dbReference>